<name>A0A9D5DA96_9LILI</name>
<feature type="compositionally biased region" description="Polar residues" evidence="1">
    <location>
        <begin position="12"/>
        <end position="35"/>
    </location>
</feature>
<dbReference type="AlphaFoldDB" id="A0A9D5DA96"/>
<reference evidence="2" key="2">
    <citation type="journal article" date="2022" name="Hortic Res">
        <title>The genome of Dioscorea zingiberensis sheds light on the biosynthesis, origin and evolution of the medicinally important diosgenin saponins.</title>
        <authorList>
            <person name="Li Y."/>
            <person name="Tan C."/>
            <person name="Li Z."/>
            <person name="Guo J."/>
            <person name="Li S."/>
            <person name="Chen X."/>
            <person name="Wang C."/>
            <person name="Dai X."/>
            <person name="Yang H."/>
            <person name="Song W."/>
            <person name="Hou L."/>
            <person name="Xu J."/>
            <person name="Tong Z."/>
            <person name="Xu A."/>
            <person name="Yuan X."/>
            <person name="Wang W."/>
            <person name="Yang Q."/>
            <person name="Chen L."/>
            <person name="Sun Z."/>
            <person name="Wang K."/>
            <person name="Pan B."/>
            <person name="Chen J."/>
            <person name="Bao Y."/>
            <person name="Liu F."/>
            <person name="Qi X."/>
            <person name="Gang D.R."/>
            <person name="Wen J."/>
            <person name="Li J."/>
        </authorList>
    </citation>
    <scope>NUCLEOTIDE SEQUENCE</scope>
    <source>
        <strain evidence="2">Dzin_1.0</strain>
    </source>
</reference>
<sequence>MKPQGRTEKKGQSSLEKVTQQGQSHLKKTSGSLETSPEEKIGHVSMAVDSEMVAKKKELHSFSVATVVDTTQGIPNAESIAGAMAIQFDPEWQWNVKPFRDGRFLLQFPSPEFARDVENLGTVRFPGFSLSLCPWSDDLFPHEKLDRECRWVTINRLPLYCLRRDTVARIIEPVGYLDTLKEGAYADQRRAYIRVRRGRRLPCIIHLSIESWKYTVIVDMETGQEPLPWDTYTPGKQTTPMTSRTEYGTSPESMGATSDDDVDATSLTSDGDKSSPYDAVGATSDDDMDATLDEMDPTD</sequence>
<accession>A0A9D5DA96</accession>
<evidence type="ECO:0000256" key="1">
    <source>
        <dbReference type="SAM" id="MobiDB-lite"/>
    </source>
</evidence>
<dbReference type="EMBL" id="JAGGNH010000001">
    <property type="protein sequence ID" value="KAJ0987719.1"/>
    <property type="molecule type" value="Genomic_DNA"/>
</dbReference>
<evidence type="ECO:0008006" key="4">
    <source>
        <dbReference type="Google" id="ProtNLM"/>
    </source>
</evidence>
<organism evidence="2 3">
    <name type="scientific">Dioscorea zingiberensis</name>
    <dbReference type="NCBI Taxonomy" id="325984"/>
    <lineage>
        <taxon>Eukaryota</taxon>
        <taxon>Viridiplantae</taxon>
        <taxon>Streptophyta</taxon>
        <taxon>Embryophyta</taxon>
        <taxon>Tracheophyta</taxon>
        <taxon>Spermatophyta</taxon>
        <taxon>Magnoliopsida</taxon>
        <taxon>Liliopsida</taxon>
        <taxon>Dioscoreales</taxon>
        <taxon>Dioscoreaceae</taxon>
        <taxon>Dioscorea</taxon>
    </lineage>
</organism>
<feature type="region of interest" description="Disordered" evidence="1">
    <location>
        <begin position="225"/>
        <end position="299"/>
    </location>
</feature>
<dbReference type="Proteomes" id="UP001085076">
    <property type="component" value="Miscellaneous, Linkage group lg01"/>
</dbReference>
<evidence type="ECO:0000313" key="2">
    <source>
        <dbReference type="EMBL" id="KAJ0987719.1"/>
    </source>
</evidence>
<proteinExistence type="predicted"/>
<gene>
    <name evidence="2" type="ORF">J5N97_006075</name>
</gene>
<feature type="compositionally biased region" description="Acidic residues" evidence="1">
    <location>
        <begin position="284"/>
        <end position="299"/>
    </location>
</feature>
<comment type="caution">
    <text evidence="2">The sequence shown here is derived from an EMBL/GenBank/DDBJ whole genome shotgun (WGS) entry which is preliminary data.</text>
</comment>
<evidence type="ECO:0000313" key="3">
    <source>
        <dbReference type="Proteomes" id="UP001085076"/>
    </source>
</evidence>
<protein>
    <recommendedName>
        <fullName evidence="4">DUF4283 domain-containing protein</fullName>
    </recommendedName>
</protein>
<feature type="region of interest" description="Disordered" evidence="1">
    <location>
        <begin position="1"/>
        <end position="40"/>
    </location>
</feature>
<feature type="compositionally biased region" description="Polar residues" evidence="1">
    <location>
        <begin position="234"/>
        <end position="256"/>
    </location>
</feature>
<reference evidence="2" key="1">
    <citation type="submission" date="2021-03" db="EMBL/GenBank/DDBJ databases">
        <authorList>
            <person name="Li Z."/>
            <person name="Yang C."/>
        </authorList>
    </citation>
    <scope>NUCLEOTIDE SEQUENCE</scope>
    <source>
        <strain evidence="2">Dzin_1.0</strain>
        <tissue evidence="2">Leaf</tissue>
    </source>
</reference>
<keyword evidence="3" id="KW-1185">Reference proteome</keyword>
<feature type="compositionally biased region" description="Basic and acidic residues" evidence="1">
    <location>
        <begin position="1"/>
        <end position="11"/>
    </location>
</feature>